<proteinExistence type="predicted"/>
<evidence type="ECO:0000256" key="2">
    <source>
        <dbReference type="SAM" id="SignalP"/>
    </source>
</evidence>
<comment type="caution">
    <text evidence="3">The sequence shown here is derived from an EMBL/GenBank/DDBJ whole genome shotgun (WGS) entry which is preliminary data.</text>
</comment>
<keyword evidence="4" id="KW-1185">Reference proteome</keyword>
<gene>
    <name evidence="3" type="ORF">ZIOFF_039612</name>
</gene>
<dbReference type="Proteomes" id="UP000734854">
    <property type="component" value="Unassembled WGS sequence"/>
</dbReference>
<feature type="chain" id="PRO_5035174451" evidence="2">
    <location>
        <begin position="33"/>
        <end position="182"/>
    </location>
</feature>
<feature type="region of interest" description="Disordered" evidence="1">
    <location>
        <begin position="92"/>
        <end position="124"/>
    </location>
</feature>
<feature type="signal peptide" evidence="2">
    <location>
        <begin position="1"/>
        <end position="32"/>
    </location>
</feature>
<organism evidence="3 4">
    <name type="scientific">Zingiber officinale</name>
    <name type="common">Ginger</name>
    <name type="synonym">Amomum zingiber</name>
    <dbReference type="NCBI Taxonomy" id="94328"/>
    <lineage>
        <taxon>Eukaryota</taxon>
        <taxon>Viridiplantae</taxon>
        <taxon>Streptophyta</taxon>
        <taxon>Embryophyta</taxon>
        <taxon>Tracheophyta</taxon>
        <taxon>Spermatophyta</taxon>
        <taxon>Magnoliopsida</taxon>
        <taxon>Liliopsida</taxon>
        <taxon>Zingiberales</taxon>
        <taxon>Zingiberaceae</taxon>
        <taxon>Zingiber</taxon>
    </lineage>
</organism>
<evidence type="ECO:0000313" key="3">
    <source>
        <dbReference type="EMBL" id="KAG6499819.1"/>
    </source>
</evidence>
<evidence type="ECO:0000256" key="1">
    <source>
        <dbReference type="SAM" id="MobiDB-lite"/>
    </source>
</evidence>
<accession>A0A8J5GBH4</accession>
<sequence>MLSRSGRMPVLRFLVNVHLMITIFSSNSESMASPVASKNFISKTAWFFWWGLQNVRTVKALNEVKPLALNADELKFVASQFRRLHSRGRFNTRFGSTHSNGGHGRHASFKPRGGATSGGRWPNCYKRRKKKDAEITWRKVQRNQPRCSDIHVKIHCQCDARHSWAPEPESDQIGEVAKTTRA</sequence>
<dbReference type="EMBL" id="JACMSC010000011">
    <property type="protein sequence ID" value="KAG6499819.1"/>
    <property type="molecule type" value="Genomic_DNA"/>
</dbReference>
<keyword evidence="2" id="KW-0732">Signal</keyword>
<name>A0A8J5GBH4_ZINOF</name>
<reference evidence="3 4" key="1">
    <citation type="submission" date="2020-08" db="EMBL/GenBank/DDBJ databases">
        <title>Plant Genome Project.</title>
        <authorList>
            <person name="Zhang R.-G."/>
        </authorList>
    </citation>
    <scope>NUCLEOTIDE SEQUENCE [LARGE SCALE GENOMIC DNA]</scope>
    <source>
        <tissue evidence="3">Rhizome</tissue>
    </source>
</reference>
<evidence type="ECO:0000313" key="4">
    <source>
        <dbReference type="Proteomes" id="UP000734854"/>
    </source>
</evidence>
<protein>
    <submittedName>
        <fullName evidence="3">Uncharacterized protein</fullName>
    </submittedName>
</protein>
<dbReference type="AlphaFoldDB" id="A0A8J5GBH4"/>